<evidence type="ECO:0000313" key="1">
    <source>
        <dbReference type="EMBL" id="PAY73433.1"/>
    </source>
</evidence>
<dbReference type="EMBL" id="NIYS01000082">
    <property type="protein sequence ID" value="PAY73433.1"/>
    <property type="molecule type" value="Genomic_DNA"/>
</dbReference>
<organism evidence="1 2">
    <name type="scientific">Shigella boydii</name>
    <dbReference type="NCBI Taxonomy" id="621"/>
    <lineage>
        <taxon>Bacteria</taxon>
        <taxon>Pseudomonadati</taxon>
        <taxon>Pseudomonadota</taxon>
        <taxon>Gammaproteobacteria</taxon>
        <taxon>Enterobacterales</taxon>
        <taxon>Enterobacteriaceae</taxon>
        <taxon>Shigella</taxon>
    </lineage>
</organism>
<dbReference type="Proteomes" id="UP000218430">
    <property type="component" value="Unassembled WGS sequence"/>
</dbReference>
<proteinExistence type="predicted"/>
<dbReference type="AlphaFoldDB" id="A0A9Q5U8P6"/>
<accession>A0A9Q5U8P6</accession>
<sequence length="59" mass="7018">MNVVNIYILEEIDLTYMVFTFKDNTYITYRFSGYPDTDFRDVNFIGLRQRKGGNIARLV</sequence>
<protein>
    <submittedName>
        <fullName evidence="1">Uncharacterized protein</fullName>
    </submittedName>
</protein>
<comment type="caution">
    <text evidence="1">The sequence shown here is derived from an EMBL/GenBank/DDBJ whole genome shotgun (WGS) entry which is preliminary data.</text>
</comment>
<reference evidence="2" key="1">
    <citation type="submission" date="2017-06" db="EMBL/GenBank/DDBJ databases">
        <title>WGS of SAMN07203007.</title>
        <authorList>
            <person name="Fouts D."/>
            <person name="Sutton G."/>
            <person name="Nguyen K."/>
            <person name="Thamlikitkul V."/>
        </authorList>
    </citation>
    <scope>NUCLEOTIDE SEQUENCE [LARGE SCALE GENOMIC DNA]</scope>
    <source>
        <strain evidence="2">ESBL-W3-2</strain>
    </source>
</reference>
<gene>
    <name evidence="1" type="ORF">CEH00_12730</name>
</gene>
<evidence type="ECO:0000313" key="2">
    <source>
        <dbReference type="Proteomes" id="UP000218430"/>
    </source>
</evidence>
<name>A0A9Q5U8P6_SHIBO</name>